<proteinExistence type="predicted"/>
<sequence length="152" mass="17029">MHHRPGVRTMSLTRVVLASGRCVDLAELRFASTYGGMPDGYPCKPVNDLVIEELLRSAERTYPTTPIHFVPPRREYPDQYAGAYGPVEVLPPVACVGRFRSAALEPAHDPVLYHSALTVVWFQQSTRIPSECDAEASLRGVDWERLARDHEL</sequence>
<protein>
    <submittedName>
        <fullName evidence="1">Uncharacterized protein</fullName>
    </submittedName>
</protein>
<gene>
    <name evidence="1" type="ORF">MQN93_14165</name>
</gene>
<dbReference type="EMBL" id="JALDAX010000004">
    <property type="protein sequence ID" value="MCI3240865.1"/>
    <property type="molecule type" value="Genomic_DNA"/>
</dbReference>
<keyword evidence="2" id="KW-1185">Reference proteome</keyword>
<reference evidence="1" key="1">
    <citation type="submission" date="2022-03" db="EMBL/GenBank/DDBJ databases">
        <title>Streptomyces 7R015 and 7R016 isolated from Barleria lupulina in Thailand.</title>
        <authorList>
            <person name="Kanchanasin P."/>
            <person name="Phongsopitanun W."/>
            <person name="Tanasupawat S."/>
        </authorList>
    </citation>
    <scope>NUCLEOTIDE SEQUENCE</scope>
    <source>
        <strain evidence="1">7R016</strain>
    </source>
</reference>
<evidence type="ECO:0000313" key="1">
    <source>
        <dbReference type="EMBL" id="MCI3240865.1"/>
    </source>
</evidence>
<comment type="caution">
    <text evidence="1">The sequence shown here is derived from an EMBL/GenBank/DDBJ whole genome shotgun (WGS) entry which is preliminary data.</text>
</comment>
<dbReference type="RefSeq" id="WP_242709740.1">
    <property type="nucleotide sequence ID" value="NZ_JALDAX010000004.1"/>
</dbReference>
<dbReference type="Proteomes" id="UP001165270">
    <property type="component" value="Unassembled WGS sequence"/>
</dbReference>
<name>A0ABS9XFU1_9ACTN</name>
<evidence type="ECO:0000313" key="2">
    <source>
        <dbReference type="Proteomes" id="UP001165270"/>
    </source>
</evidence>
<organism evidence="1 2">
    <name type="scientific">Streptomyces spinosisporus</name>
    <dbReference type="NCBI Taxonomy" id="2927582"/>
    <lineage>
        <taxon>Bacteria</taxon>
        <taxon>Bacillati</taxon>
        <taxon>Actinomycetota</taxon>
        <taxon>Actinomycetes</taxon>
        <taxon>Kitasatosporales</taxon>
        <taxon>Streptomycetaceae</taxon>
        <taxon>Streptomyces</taxon>
    </lineage>
</organism>
<accession>A0ABS9XFU1</accession>